<keyword evidence="1" id="KW-0472">Membrane</keyword>
<sequence length="618" mass="65756">MLDDIRRRKPRLLSRPGLPVVVVASLALLIGLAASAGLWLDPAARVFAGNVPDATHYQWWLGHTPHALGEGRSPLFTTDMNWPTGVSAMNNTTLMLPAVLLWPVTAAWGSLAALNVLNLLSVPTCALAAYWSLRRLPGPPLSRPASLAGATAFAISPAVVNSLVGHVTMSFAPALPVLVLLSVRAWSGPDEQEQGDDAAPAGAARGLRAWASWRVGVALGLVAAVQVLVGEEVLFQSAMGGLFVLIVAAASRPAQLVAGARRLAVSVAVALLVFLPLTVYPLYQQFFGRLHQHGNPFLDDYYGTDLLSFLVPTDQLLVHFSWSSPIAARFPGGIEEHLAYIGLPLLVTALVLVVVQRRSLPVRAAFVGLVVAAVLAVGGRVWINGDWTTTRGPYALLHKLPVTEASLATRFGMLVALFGASLLAFAVHALLAVPRRERRPWRPVLATLVALACLASWAPRPLAVTPAAAIPSYFTKNVPSQPAGEVLMVLPYPVPIEPVAMRWQSAAGYRFAMPGGYFLGPAGDGHAYVGGDADPVTAQLLSQVYAENRSATVNVAERQQAREDLQTLGIDKIVLGPNFSFDALSRTVRDLLGYSPVVQGGVYVWDDPLANGVWPADG</sequence>
<dbReference type="Proteomes" id="UP001612915">
    <property type="component" value="Unassembled WGS sequence"/>
</dbReference>
<feature type="transmembrane region" description="Helical" evidence="1">
    <location>
        <begin position="20"/>
        <end position="40"/>
    </location>
</feature>
<name>A0ABW8AQW0_9ACTN</name>
<keyword evidence="1" id="KW-0812">Transmembrane</keyword>
<feature type="transmembrane region" description="Helical" evidence="1">
    <location>
        <begin position="233"/>
        <end position="251"/>
    </location>
</feature>
<gene>
    <name evidence="2" type="ORF">ACIB24_16920</name>
</gene>
<reference evidence="2 3" key="1">
    <citation type="submission" date="2024-10" db="EMBL/GenBank/DDBJ databases">
        <title>The Natural Products Discovery Center: Release of the First 8490 Sequenced Strains for Exploring Actinobacteria Biosynthetic Diversity.</title>
        <authorList>
            <person name="Kalkreuter E."/>
            <person name="Kautsar S.A."/>
            <person name="Yang D."/>
            <person name="Bader C.D."/>
            <person name="Teijaro C.N."/>
            <person name="Fluegel L."/>
            <person name="Davis C.M."/>
            <person name="Simpson J.R."/>
            <person name="Lauterbach L."/>
            <person name="Steele A.D."/>
            <person name="Gui C."/>
            <person name="Meng S."/>
            <person name="Li G."/>
            <person name="Viehrig K."/>
            <person name="Ye F."/>
            <person name="Su P."/>
            <person name="Kiefer A.F."/>
            <person name="Nichols A."/>
            <person name="Cepeda A.J."/>
            <person name="Yan W."/>
            <person name="Fan B."/>
            <person name="Jiang Y."/>
            <person name="Adhikari A."/>
            <person name="Zheng C.-J."/>
            <person name="Schuster L."/>
            <person name="Cowan T.M."/>
            <person name="Smanski M.J."/>
            <person name="Chevrette M.G."/>
            <person name="De Carvalho L.P.S."/>
            <person name="Shen B."/>
        </authorList>
    </citation>
    <scope>NUCLEOTIDE SEQUENCE [LARGE SCALE GENOMIC DNA]</scope>
    <source>
        <strain evidence="2 3">NPDC049639</strain>
    </source>
</reference>
<feature type="transmembrane region" description="Helical" evidence="1">
    <location>
        <begin position="106"/>
        <end position="133"/>
    </location>
</feature>
<feature type="transmembrane region" description="Helical" evidence="1">
    <location>
        <begin position="207"/>
        <end position="227"/>
    </location>
</feature>
<proteinExistence type="predicted"/>
<organism evidence="2 3">
    <name type="scientific">Spongisporangium articulatum</name>
    <dbReference type="NCBI Taxonomy" id="3362603"/>
    <lineage>
        <taxon>Bacteria</taxon>
        <taxon>Bacillati</taxon>
        <taxon>Actinomycetota</taxon>
        <taxon>Actinomycetes</taxon>
        <taxon>Kineosporiales</taxon>
        <taxon>Kineosporiaceae</taxon>
        <taxon>Spongisporangium</taxon>
    </lineage>
</organism>
<keyword evidence="3" id="KW-1185">Reference proteome</keyword>
<feature type="transmembrane region" description="Helical" evidence="1">
    <location>
        <begin position="362"/>
        <end position="383"/>
    </location>
</feature>
<comment type="caution">
    <text evidence="2">The sequence shown here is derived from an EMBL/GenBank/DDBJ whole genome shotgun (WGS) entry which is preliminary data.</text>
</comment>
<feature type="transmembrane region" description="Helical" evidence="1">
    <location>
        <begin position="263"/>
        <end position="283"/>
    </location>
</feature>
<feature type="transmembrane region" description="Helical" evidence="1">
    <location>
        <begin position="337"/>
        <end position="355"/>
    </location>
</feature>
<feature type="transmembrane region" description="Helical" evidence="1">
    <location>
        <begin position="411"/>
        <end position="433"/>
    </location>
</feature>
<accession>A0ABW8AQW0</accession>
<keyword evidence="1" id="KW-1133">Transmembrane helix</keyword>
<dbReference type="RefSeq" id="WP_398282756.1">
    <property type="nucleotide sequence ID" value="NZ_JBITLV010000005.1"/>
</dbReference>
<protein>
    <recommendedName>
        <fullName evidence="4">YfhO family protein</fullName>
    </recommendedName>
</protein>
<evidence type="ECO:0000313" key="3">
    <source>
        <dbReference type="Proteomes" id="UP001612915"/>
    </source>
</evidence>
<evidence type="ECO:0000313" key="2">
    <source>
        <dbReference type="EMBL" id="MFI7588754.1"/>
    </source>
</evidence>
<evidence type="ECO:0008006" key="4">
    <source>
        <dbReference type="Google" id="ProtNLM"/>
    </source>
</evidence>
<dbReference type="EMBL" id="JBITLV010000005">
    <property type="protein sequence ID" value="MFI7588754.1"/>
    <property type="molecule type" value="Genomic_DNA"/>
</dbReference>
<evidence type="ECO:0000256" key="1">
    <source>
        <dbReference type="SAM" id="Phobius"/>
    </source>
</evidence>